<comment type="caution">
    <text evidence="4">The sequence shown here is derived from an EMBL/GenBank/DDBJ whole genome shotgun (WGS) entry which is preliminary data.</text>
</comment>
<dbReference type="Pfam" id="PF25800">
    <property type="entry name" value="FimV_N"/>
    <property type="match status" value="1"/>
</dbReference>
<feature type="compositionally biased region" description="Polar residues" evidence="1">
    <location>
        <begin position="383"/>
        <end position="392"/>
    </location>
</feature>
<evidence type="ECO:0000259" key="3">
    <source>
        <dbReference type="Pfam" id="PF25800"/>
    </source>
</evidence>
<dbReference type="InterPro" id="IPR057840">
    <property type="entry name" value="FimV_N"/>
</dbReference>
<organism evidence="4 5">
    <name type="scientific">Undibacterium baiyunense</name>
    <dbReference type="NCBI Taxonomy" id="2828731"/>
    <lineage>
        <taxon>Bacteria</taxon>
        <taxon>Pseudomonadati</taxon>
        <taxon>Pseudomonadota</taxon>
        <taxon>Betaproteobacteria</taxon>
        <taxon>Burkholderiales</taxon>
        <taxon>Oxalobacteraceae</taxon>
        <taxon>Undibacterium</taxon>
    </lineage>
</organism>
<feature type="region of interest" description="Disordered" evidence="1">
    <location>
        <begin position="374"/>
        <end position="410"/>
    </location>
</feature>
<keyword evidence="2" id="KW-0812">Transmembrane</keyword>
<dbReference type="AlphaFoldDB" id="A0A941DAC2"/>
<proteinExistence type="predicted"/>
<sequence length="631" mass="69624">MLSLAGMVLLFSVASSVFALGLGELRVRSSLGQSLLVHTNVVGDGTETLNPSCLRARVVSMDGAFIASANIAIHQRQKQRALSFSTQQAINEPAINLIIDINCQTQLHREFSILLDPPDVSANAVGMRDSSPFAKEEVSQAQVAKLAGVNEPSSAPVKVTERKKRIAKPELAGESSGSGLANFSDVPSEKKRSGKKSESKDVLKLSDEVIIPNLSSGLRMSDVLSSEVGQQLVQNTEELRAAQARMAAILRDEPFSTAASAVPPGDNGAEIAKLKSEAEKLRQQNLLDKSALTQLQSKVGFDYWVIALAIIAILAIVVILFLLLYIRKNLSSQSATWWEGEDQLQESQPEKIEDVISHLQASYEVNPVGAVLNSDSAHKQGSDSKPASSLLETTDADPDQRITENSNFQRTPSLEETNSSIFNFFAPRGNSVKVEEISDVTQEAEFWISMNDPQRAIEILAAQEEIEHPESPLPWLFLLDLYRTVNDQQKYDRLRDRFIAFFNANIPEFGADLSAIPSRQLEDFPHLMQKICDAWNKTGIIPYLESLLVDDREGKRAGFDLPVYRDILMLLGIAHELERITAIEGPIKDLRLDVDVKLPLEENLPDPIAETDFGTIEFEVIDFPKKEVAKK</sequence>
<evidence type="ECO:0000256" key="1">
    <source>
        <dbReference type="SAM" id="MobiDB-lite"/>
    </source>
</evidence>
<feature type="domain" description="FimV N-terminal" evidence="3">
    <location>
        <begin position="20"/>
        <end position="118"/>
    </location>
</feature>
<dbReference type="RefSeq" id="WP_212682492.1">
    <property type="nucleotide sequence ID" value="NZ_JAGSPM010000001.1"/>
</dbReference>
<protein>
    <recommendedName>
        <fullName evidence="3">FimV N-terminal domain-containing protein</fullName>
    </recommendedName>
</protein>
<evidence type="ECO:0000313" key="4">
    <source>
        <dbReference type="EMBL" id="MBR7744999.1"/>
    </source>
</evidence>
<evidence type="ECO:0000313" key="5">
    <source>
        <dbReference type="Proteomes" id="UP000680158"/>
    </source>
</evidence>
<evidence type="ECO:0000256" key="2">
    <source>
        <dbReference type="SAM" id="Phobius"/>
    </source>
</evidence>
<dbReference type="EMBL" id="JAGSPM010000001">
    <property type="protein sequence ID" value="MBR7744999.1"/>
    <property type="molecule type" value="Genomic_DNA"/>
</dbReference>
<keyword evidence="5" id="KW-1185">Reference proteome</keyword>
<dbReference type="Proteomes" id="UP000680158">
    <property type="component" value="Unassembled WGS sequence"/>
</dbReference>
<keyword evidence="2" id="KW-1133">Transmembrane helix</keyword>
<gene>
    <name evidence="4" type="ORF">KDM92_00275</name>
</gene>
<keyword evidence="2" id="KW-0472">Membrane</keyword>
<feature type="compositionally biased region" description="Basic and acidic residues" evidence="1">
    <location>
        <begin position="187"/>
        <end position="199"/>
    </location>
</feature>
<reference evidence="4 5" key="1">
    <citation type="submission" date="2021-04" db="EMBL/GenBank/DDBJ databases">
        <title>novel species isolated from subtropical streams in China.</title>
        <authorList>
            <person name="Lu H."/>
        </authorList>
    </citation>
    <scope>NUCLEOTIDE SEQUENCE [LARGE SCALE GENOMIC DNA]</scope>
    <source>
        <strain evidence="4 5">BYS107W</strain>
    </source>
</reference>
<name>A0A941DAC2_9BURK</name>
<feature type="region of interest" description="Disordered" evidence="1">
    <location>
        <begin position="150"/>
        <end position="199"/>
    </location>
</feature>
<accession>A0A941DAC2</accession>
<feature type="transmembrane region" description="Helical" evidence="2">
    <location>
        <begin position="303"/>
        <end position="326"/>
    </location>
</feature>